<dbReference type="RefSeq" id="WP_214535808.1">
    <property type="nucleotide sequence ID" value="NZ_JAHFVK010000001.1"/>
</dbReference>
<protein>
    <submittedName>
        <fullName evidence="1">SapC family protein</fullName>
    </submittedName>
</protein>
<sequence>MSTSVRLDNVEHAALRLRRGHGSHFGEAVNQVAVFASEFQEVQREYPILFARLQEGQVQPVAILGFDREENLFLDGTRWDAAYIPALYRRGPFQVGFSEGEAVINVDLSHPRIAAEGEDGDPVFKPHGGDAPALNAALSALRTLSAGAAAAETMASLFTELGLIEEVKLEVRLNAHSTIDFDGYLAVTAEKIAALDGESLARLNAAGLLDVAIFAASSLGTMQRLIARKQRKLAVTA</sequence>
<evidence type="ECO:0000313" key="2">
    <source>
        <dbReference type="Proteomes" id="UP000811255"/>
    </source>
</evidence>
<gene>
    <name evidence="1" type="ORF">KK137_08920</name>
</gene>
<dbReference type="Pfam" id="PF07277">
    <property type="entry name" value="SapC"/>
    <property type="match status" value="1"/>
</dbReference>
<proteinExistence type="predicted"/>
<accession>A0ABS5W550</accession>
<dbReference type="EMBL" id="JAHFVK010000001">
    <property type="protein sequence ID" value="MBT2134452.1"/>
    <property type="molecule type" value="Genomic_DNA"/>
</dbReference>
<reference evidence="1 2" key="1">
    <citation type="submission" date="2021-05" db="EMBL/GenBank/DDBJ databases">
        <title>Croceibacterium sp. LX-88 genome sequence.</title>
        <authorList>
            <person name="Luo X."/>
        </authorList>
    </citation>
    <scope>NUCLEOTIDE SEQUENCE [LARGE SCALE GENOMIC DNA]</scope>
    <source>
        <strain evidence="1 2">LX-88</strain>
    </source>
</reference>
<keyword evidence="2" id="KW-1185">Reference proteome</keyword>
<name>A0ABS5W550_9SPHN</name>
<comment type="caution">
    <text evidence="1">The sequence shown here is derived from an EMBL/GenBank/DDBJ whole genome shotgun (WGS) entry which is preliminary data.</text>
</comment>
<organism evidence="1 2">
    <name type="scientific">Croceibacterium selenioxidans</name>
    <dbReference type="NCBI Taxonomy" id="2838833"/>
    <lineage>
        <taxon>Bacteria</taxon>
        <taxon>Pseudomonadati</taxon>
        <taxon>Pseudomonadota</taxon>
        <taxon>Alphaproteobacteria</taxon>
        <taxon>Sphingomonadales</taxon>
        <taxon>Erythrobacteraceae</taxon>
        <taxon>Croceibacterium</taxon>
    </lineage>
</organism>
<dbReference type="Proteomes" id="UP000811255">
    <property type="component" value="Unassembled WGS sequence"/>
</dbReference>
<evidence type="ECO:0000313" key="1">
    <source>
        <dbReference type="EMBL" id="MBT2134452.1"/>
    </source>
</evidence>
<dbReference type="InterPro" id="IPR010836">
    <property type="entry name" value="SapC"/>
</dbReference>